<dbReference type="AlphaFoldDB" id="A0A6C0IH17"/>
<accession>A0A6C0IH17</accession>
<organism evidence="1">
    <name type="scientific">viral metagenome</name>
    <dbReference type="NCBI Taxonomy" id="1070528"/>
    <lineage>
        <taxon>unclassified sequences</taxon>
        <taxon>metagenomes</taxon>
        <taxon>organismal metagenomes</taxon>
    </lineage>
</organism>
<name>A0A6C0IH17_9ZZZZ</name>
<evidence type="ECO:0008006" key="2">
    <source>
        <dbReference type="Google" id="ProtNLM"/>
    </source>
</evidence>
<proteinExistence type="predicted"/>
<evidence type="ECO:0000313" key="1">
    <source>
        <dbReference type="EMBL" id="QHT92424.1"/>
    </source>
</evidence>
<reference evidence="1" key="1">
    <citation type="journal article" date="2020" name="Nature">
        <title>Giant virus diversity and host interactions through global metagenomics.</title>
        <authorList>
            <person name="Schulz F."/>
            <person name="Roux S."/>
            <person name="Paez-Espino D."/>
            <person name="Jungbluth S."/>
            <person name="Walsh D.A."/>
            <person name="Denef V.J."/>
            <person name="McMahon K.D."/>
            <person name="Konstantinidis K.T."/>
            <person name="Eloe-Fadrosh E.A."/>
            <person name="Kyrpides N.C."/>
            <person name="Woyke T."/>
        </authorList>
    </citation>
    <scope>NUCLEOTIDE SEQUENCE</scope>
    <source>
        <strain evidence="1">GVMAG-M-3300023184-88</strain>
    </source>
</reference>
<protein>
    <recommendedName>
        <fullName evidence="2">ASCH domain-containing protein</fullName>
    </recommendedName>
</protein>
<sequence>MEQLTLKLTLSALPYQVMVTGEKTEEFRRQSEWIKSRLFRNGKLRPFTHVEFVNGYGKNKPRFTAECKGVREVNEESPEWNNTITYSNGLCVHINEPMYIIELGLVKTDNTL</sequence>
<dbReference type="EMBL" id="MN740184">
    <property type="protein sequence ID" value="QHT92424.1"/>
    <property type="molecule type" value="Genomic_DNA"/>
</dbReference>